<name>A0A2P7QM48_9SPHN</name>
<dbReference type="EMBL" id="PXYI01000005">
    <property type="protein sequence ID" value="PSJ39024.1"/>
    <property type="molecule type" value="Genomic_DNA"/>
</dbReference>
<sequence length="137" mass="14465">MSAAGCDSIPKDPDGTLDRVRAERVFRVGVIAPHAGAHAAASRAFLARVSAAAAAQPRIETGAAEPLLKRLEEGELDLVIGAMHEKSPWATMVSLLPPLAEETTPHGKIRLLPIARNGENDWITLLHGQAKVAGVPE</sequence>
<evidence type="ECO:0008006" key="3">
    <source>
        <dbReference type="Google" id="ProtNLM"/>
    </source>
</evidence>
<evidence type="ECO:0000313" key="2">
    <source>
        <dbReference type="Proteomes" id="UP000241167"/>
    </source>
</evidence>
<organism evidence="1 2">
    <name type="scientific">Allosphingosinicella deserti</name>
    <dbReference type="NCBI Taxonomy" id="2116704"/>
    <lineage>
        <taxon>Bacteria</taxon>
        <taxon>Pseudomonadati</taxon>
        <taxon>Pseudomonadota</taxon>
        <taxon>Alphaproteobacteria</taxon>
        <taxon>Sphingomonadales</taxon>
        <taxon>Sphingomonadaceae</taxon>
        <taxon>Allosphingosinicella</taxon>
    </lineage>
</organism>
<proteinExistence type="predicted"/>
<protein>
    <recommendedName>
        <fullName evidence="3">LysR substrate-binding domain-containing protein</fullName>
    </recommendedName>
</protein>
<dbReference type="Proteomes" id="UP000241167">
    <property type="component" value="Unassembled WGS sequence"/>
</dbReference>
<comment type="caution">
    <text evidence="1">The sequence shown here is derived from an EMBL/GenBank/DDBJ whole genome shotgun (WGS) entry which is preliminary data.</text>
</comment>
<dbReference type="AlphaFoldDB" id="A0A2P7QM48"/>
<evidence type="ECO:0000313" key="1">
    <source>
        <dbReference type="EMBL" id="PSJ39024.1"/>
    </source>
</evidence>
<keyword evidence="2" id="KW-1185">Reference proteome</keyword>
<accession>A0A2P7QM48</accession>
<gene>
    <name evidence="1" type="ORF">C7I55_17150</name>
</gene>
<reference evidence="1 2" key="1">
    <citation type="submission" date="2018-03" db="EMBL/GenBank/DDBJ databases">
        <title>The draft genome of Sphingosinicella sp. GL-C-18.</title>
        <authorList>
            <person name="Liu L."/>
            <person name="Li L."/>
            <person name="Liang L."/>
            <person name="Zhang X."/>
            <person name="Wang T."/>
        </authorList>
    </citation>
    <scope>NUCLEOTIDE SEQUENCE [LARGE SCALE GENOMIC DNA]</scope>
    <source>
        <strain evidence="1 2">GL-C-18</strain>
    </source>
</reference>